<gene>
    <name evidence="1" type="ORF">DdX_14959</name>
</gene>
<keyword evidence="2" id="KW-1185">Reference proteome</keyword>
<dbReference type="EMBL" id="JAKKPZ010000084">
    <property type="protein sequence ID" value="KAI1703324.1"/>
    <property type="molecule type" value="Genomic_DNA"/>
</dbReference>
<name>A0AAD4MVV5_9BILA</name>
<dbReference type="AlphaFoldDB" id="A0AAD4MVV5"/>
<accession>A0AAD4MVV5</accession>
<protein>
    <submittedName>
        <fullName evidence="1">Uncharacterized protein</fullName>
    </submittedName>
</protein>
<organism evidence="1 2">
    <name type="scientific">Ditylenchus destructor</name>
    <dbReference type="NCBI Taxonomy" id="166010"/>
    <lineage>
        <taxon>Eukaryota</taxon>
        <taxon>Metazoa</taxon>
        <taxon>Ecdysozoa</taxon>
        <taxon>Nematoda</taxon>
        <taxon>Chromadorea</taxon>
        <taxon>Rhabditida</taxon>
        <taxon>Tylenchina</taxon>
        <taxon>Tylenchomorpha</taxon>
        <taxon>Sphaerularioidea</taxon>
        <taxon>Anguinidae</taxon>
        <taxon>Anguininae</taxon>
        <taxon>Ditylenchus</taxon>
    </lineage>
</organism>
<evidence type="ECO:0000313" key="1">
    <source>
        <dbReference type="EMBL" id="KAI1703324.1"/>
    </source>
</evidence>
<sequence>MTGFCPAGLQRLFCSFKRISLVVIRQQVKISSLEGNVKSEEDPLLQLQRIPFAFVPLFFRKGDIRH</sequence>
<proteinExistence type="predicted"/>
<comment type="caution">
    <text evidence="1">The sequence shown here is derived from an EMBL/GenBank/DDBJ whole genome shotgun (WGS) entry which is preliminary data.</text>
</comment>
<dbReference type="Proteomes" id="UP001201812">
    <property type="component" value="Unassembled WGS sequence"/>
</dbReference>
<evidence type="ECO:0000313" key="2">
    <source>
        <dbReference type="Proteomes" id="UP001201812"/>
    </source>
</evidence>
<reference evidence="1" key="1">
    <citation type="submission" date="2022-01" db="EMBL/GenBank/DDBJ databases">
        <title>Genome Sequence Resource for Two Populations of Ditylenchus destructor, the Migratory Endoparasitic Phytonematode.</title>
        <authorList>
            <person name="Zhang H."/>
            <person name="Lin R."/>
            <person name="Xie B."/>
        </authorList>
    </citation>
    <scope>NUCLEOTIDE SEQUENCE</scope>
    <source>
        <strain evidence="1">BazhouSP</strain>
    </source>
</reference>